<dbReference type="InterPro" id="IPR016082">
    <property type="entry name" value="Ribosomal_uL30_ferredoxin-like"/>
</dbReference>
<dbReference type="Proteomes" id="UP000029692">
    <property type="component" value="Unassembled WGS sequence"/>
</dbReference>
<dbReference type="NCBIfam" id="TIGR01308">
    <property type="entry name" value="rpmD_bact"/>
    <property type="match status" value="1"/>
</dbReference>
<comment type="similarity">
    <text evidence="1 5">Belongs to the universal ribosomal protein uL30 family.</text>
</comment>
<dbReference type="HAMAP" id="MF_01371_B">
    <property type="entry name" value="Ribosomal_uL30_B"/>
    <property type="match status" value="1"/>
</dbReference>
<dbReference type="STRING" id="1480694.DC28_14270"/>
<dbReference type="OrthoDB" id="9812790at2"/>
<dbReference type="GO" id="GO:0003735">
    <property type="term" value="F:structural constituent of ribosome"/>
    <property type="evidence" value="ECO:0007669"/>
    <property type="project" value="InterPro"/>
</dbReference>
<comment type="subunit">
    <text evidence="2 5">Part of the 50S ribosomal subunit.</text>
</comment>
<dbReference type="PANTHER" id="PTHR15892:SF2">
    <property type="entry name" value="LARGE RIBOSOMAL SUBUNIT PROTEIN UL30M"/>
    <property type="match status" value="1"/>
</dbReference>
<dbReference type="InterPro" id="IPR005996">
    <property type="entry name" value="Ribosomal_uL30_bac-type"/>
</dbReference>
<dbReference type="GO" id="GO:0022625">
    <property type="term" value="C:cytosolic large ribosomal subunit"/>
    <property type="evidence" value="ECO:0007669"/>
    <property type="project" value="TreeGrafter"/>
</dbReference>
<evidence type="ECO:0000313" key="7">
    <source>
        <dbReference type="EMBL" id="KGE70673.1"/>
    </source>
</evidence>
<keyword evidence="4 5" id="KW-0687">Ribonucleoprotein</keyword>
<sequence length="59" mass="6703">MRVRIKLVKSSIGRKPKHRATVSALGLKKLNQVVEKELNPMIQGMITSISYLLEVEEIK</sequence>
<proteinExistence type="inferred from homology"/>
<keyword evidence="3 5" id="KW-0689">Ribosomal protein</keyword>
<dbReference type="Pfam" id="PF00327">
    <property type="entry name" value="Ribosomal_L30"/>
    <property type="match status" value="1"/>
</dbReference>
<evidence type="ECO:0000313" key="8">
    <source>
        <dbReference type="Proteomes" id="UP000029692"/>
    </source>
</evidence>
<evidence type="ECO:0000256" key="3">
    <source>
        <dbReference type="ARBA" id="ARBA00022980"/>
    </source>
</evidence>
<evidence type="ECO:0000256" key="2">
    <source>
        <dbReference type="ARBA" id="ARBA00011838"/>
    </source>
</evidence>
<keyword evidence="8" id="KW-1185">Reference proteome</keyword>
<comment type="caution">
    <text evidence="7">The sequence shown here is derived from an EMBL/GenBank/DDBJ whole genome shotgun (WGS) entry which is preliminary data.</text>
</comment>
<evidence type="ECO:0000259" key="6">
    <source>
        <dbReference type="Pfam" id="PF00327"/>
    </source>
</evidence>
<dbReference type="AlphaFoldDB" id="A0A098QTE4"/>
<evidence type="ECO:0000256" key="4">
    <source>
        <dbReference type="ARBA" id="ARBA00023274"/>
    </source>
</evidence>
<dbReference type="PIRSF" id="PIRSF002211">
    <property type="entry name" value="Ribosomal_L30_bac-type"/>
    <property type="match status" value="1"/>
</dbReference>
<dbReference type="GO" id="GO:0006412">
    <property type="term" value="P:translation"/>
    <property type="evidence" value="ECO:0007669"/>
    <property type="project" value="UniProtKB-UniRule"/>
</dbReference>
<name>A0A098QTE4_9SPIO</name>
<protein>
    <recommendedName>
        <fullName evidence="5">Large ribosomal subunit protein uL30</fullName>
    </recommendedName>
</protein>
<evidence type="ECO:0000256" key="5">
    <source>
        <dbReference type="HAMAP-Rule" id="MF_01371"/>
    </source>
</evidence>
<dbReference type="EMBL" id="JNUP01000072">
    <property type="protein sequence ID" value="KGE70673.1"/>
    <property type="molecule type" value="Genomic_DNA"/>
</dbReference>
<dbReference type="eggNOG" id="COG1841">
    <property type="taxonomic scope" value="Bacteria"/>
</dbReference>
<dbReference type="Gene3D" id="3.30.1390.20">
    <property type="entry name" value="Ribosomal protein L30, ferredoxin-like fold domain"/>
    <property type="match status" value="1"/>
</dbReference>
<reference evidence="7 8" key="1">
    <citation type="submission" date="2014-05" db="EMBL/GenBank/DDBJ databases">
        <title>De novo Genome Sequence of Spirocheata sp.</title>
        <authorList>
            <person name="Shivani Y."/>
            <person name="Subhash Y."/>
            <person name="Tushar L."/>
            <person name="Sasikala C."/>
            <person name="Ramana C.V."/>
        </authorList>
    </citation>
    <scope>NUCLEOTIDE SEQUENCE [LARGE SCALE GENOMIC DNA]</scope>
    <source>
        <strain evidence="7 8">JC230</strain>
    </source>
</reference>
<dbReference type="SUPFAM" id="SSF55129">
    <property type="entry name" value="Ribosomal protein L30p/L7e"/>
    <property type="match status" value="1"/>
</dbReference>
<dbReference type="FunFam" id="3.30.1390.20:FF:000001">
    <property type="entry name" value="50S ribosomal protein L30"/>
    <property type="match status" value="1"/>
</dbReference>
<dbReference type="CDD" id="cd01658">
    <property type="entry name" value="Ribosomal_L30"/>
    <property type="match status" value="1"/>
</dbReference>
<dbReference type="RefSeq" id="WP_037549985.1">
    <property type="nucleotide sequence ID" value="NZ_JNUP01000072.1"/>
</dbReference>
<gene>
    <name evidence="5" type="primary">rpmD</name>
    <name evidence="7" type="ORF">DC28_14270</name>
</gene>
<evidence type="ECO:0000256" key="1">
    <source>
        <dbReference type="ARBA" id="ARBA00007594"/>
    </source>
</evidence>
<feature type="domain" description="Large ribosomal subunit protein uL30-like ferredoxin-like fold" evidence="6">
    <location>
        <begin position="3"/>
        <end position="52"/>
    </location>
</feature>
<dbReference type="InterPro" id="IPR036919">
    <property type="entry name" value="Ribo_uL30_ferredoxin-like_sf"/>
</dbReference>
<dbReference type="PANTHER" id="PTHR15892">
    <property type="entry name" value="MITOCHONDRIAL RIBOSOMAL PROTEIN L30"/>
    <property type="match status" value="1"/>
</dbReference>
<organism evidence="7 8">
    <name type="scientific">Spirochaeta lutea</name>
    <dbReference type="NCBI Taxonomy" id="1480694"/>
    <lineage>
        <taxon>Bacteria</taxon>
        <taxon>Pseudomonadati</taxon>
        <taxon>Spirochaetota</taxon>
        <taxon>Spirochaetia</taxon>
        <taxon>Spirochaetales</taxon>
        <taxon>Spirochaetaceae</taxon>
        <taxon>Spirochaeta</taxon>
    </lineage>
</organism>
<accession>A0A098QTE4</accession>